<dbReference type="HOGENOM" id="CLU_1860859_0_0_6"/>
<evidence type="ECO:0000313" key="2">
    <source>
        <dbReference type="EMBL" id="AIA55011.1"/>
    </source>
</evidence>
<feature type="transmembrane region" description="Helical" evidence="1">
    <location>
        <begin position="96"/>
        <end position="114"/>
    </location>
</feature>
<protein>
    <recommendedName>
        <fullName evidence="4">Transmembrane protein</fullName>
    </recommendedName>
</protein>
<keyword evidence="1" id="KW-0812">Transmembrane</keyword>
<feature type="transmembrane region" description="Helical" evidence="1">
    <location>
        <begin position="35"/>
        <end position="54"/>
    </location>
</feature>
<evidence type="ECO:0000256" key="1">
    <source>
        <dbReference type="SAM" id="Phobius"/>
    </source>
</evidence>
<evidence type="ECO:0008006" key="4">
    <source>
        <dbReference type="Google" id="ProtNLM"/>
    </source>
</evidence>
<feature type="transmembrane region" description="Helical" evidence="1">
    <location>
        <begin position="7"/>
        <end position="29"/>
    </location>
</feature>
<dbReference type="EMBL" id="CP005986">
    <property type="protein sequence ID" value="AIA55011.1"/>
    <property type="molecule type" value="Genomic_DNA"/>
</dbReference>
<keyword evidence="1" id="KW-0472">Membrane</keyword>
<gene>
    <name evidence="2" type="ORF">Acaty_c1141</name>
</gene>
<keyword evidence="1" id="KW-1133">Transmembrane helix</keyword>
<name>A0A059ZYD2_ACICK</name>
<reference evidence="2 3" key="1">
    <citation type="journal article" date="2009" name="J. Bacteriol.">
        <title>Draft genome sequence of the extremely acidophilic bacterium Acidithiobacillus caldus ATCC 51756 reveals metabolic versatility in the genus Acidithiobacillus.</title>
        <authorList>
            <person name="Valdes J."/>
            <person name="Quatrini R."/>
            <person name="Hallberg K."/>
            <person name="Dopson M."/>
            <person name="Valenzuela P.D."/>
            <person name="Holmes D.S."/>
        </authorList>
    </citation>
    <scope>NUCLEOTIDE SEQUENCE [LARGE SCALE GENOMIC DNA]</scope>
    <source>
        <strain evidence="3">ATCC 51756 / DSM 8584 / KU</strain>
    </source>
</reference>
<dbReference type="Proteomes" id="UP000005522">
    <property type="component" value="Chromosome"/>
</dbReference>
<proteinExistence type="predicted"/>
<feature type="transmembrane region" description="Helical" evidence="1">
    <location>
        <begin position="66"/>
        <end position="84"/>
    </location>
</feature>
<accession>A0A059ZYD2</accession>
<dbReference type="AlphaFoldDB" id="A0A059ZYD2"/>
<evidence type="ECO:0000313" key="3">
    <source>
        <dbReference type="Proteomes" id="UP000005522"/>
    </source>
</evidence>
<dbReference type="eggNOG" id="ENOG503135I">
    <property type="taxonomic scope" value="Bacteria"/>
</dbReference>
<dbReference type="KEGG" id="acz:Acaty_c1141"/>
<organism evidence="2 3">
    <name type="scientific">Acidithiobacillus caldus (strain ATCC 51756 / DSM 8584 / KU)</name>
    <dbReference type="NCBI Taxonomy" id="637389"/>
    <lineage>
        <taxon>Bacteria</taxon>
        <taxon>Pseudomonadati</taxon>
        <taxon>Pseudomonadota</taxon>
        <taxon>Acidithiobacillia</taxon>
        <taxon>Acidithiobacillales</taxon>
        <taxon>Acidithiobacillaceae</taxon>
        <taxon>Acidithiobacillus</taxon>
    </lineage>
</organism>
<dbReference type="RefSeq" id="WP_004871783.1">
    <property type="nucleotide sequence ID" value="NZ_CP005986.1"/>
</dbReference>
<sequence>MLQNKAAWWPWTLAALLCYLVVAVFGRLYPLVLGSLWWGASAYALWAALALGAIARRWPKWTAYGWRPATILLGALLSALAIFVRNDAPSRLLIDSWMTALIGIAVVTIIARFVPAALARRWFGGESSHGHSAHPPR</sequence>